<evidence type="ECO:0000256" key="1">
    <source>
        <dbReference type="SAM" id="MobiDB-lite"/>
    </source>
</evidence>
<proteinExistence type="predicted"/>
<dbReference type="AlphaFoldDB" id="A0A2T4TV61"/>
<organism evidence="2 3">
    <name type="scientific">Candidatus Methylomirabilis limnetica</name>
    <dbReference type="NCBI Taxonomy" id="2033718"/>
    <lineage>
        <taxon>Bacteria</taxon>
        <taxon>Candidatus Methylomirabilota</taxon>
        <taxon>Candidatus Methylomirabilia</taxon>
        <taxon>Candidatus Methylomirabilales</taxon>
        <taxon>Candidatus Methylomirabilaceae</taxon>
        <taxon>Candidatus Methylomirabilis</taxon>
    </lineage>
</organism>
<feature type="region of interest" description="Disordered" evidence="1">
    <location>
        <begin position="33"/>
        <end position="72"/>
    </location>
</feature>
<evidence type="ECO:0000313" key="3">
    <source>
        <dbReference type="Proteomes" id="UP000241436"/>
    </source>
</evidence>
<comment type="caution">
    <text evidence="2">The sequence shown here is derived from an EMBL/GenBank/DDBJ whole genome shotgun (WGS) entry which is preliminary data.</text>
</comment>
<accession>A0A2T4TV61</accession>
<protein>
    <submittedName>
        <fullName evidence="2">Uncharacterized protein</fullName>
    </submittedName>
</protein>
<sequence length="72" mass="7425">MLSNILGIEEGGCSLQATVTKTGEPLGKLCVSQGAGEPPQALGTAARRAPKARCRERQATTEDSQAGGELAW</sequence>
<gene>
    <name evidence="2" type="ORF">CLG94_12365</name>
</gene>
<evidence type="ECO:0000313" key="2">
    <source>
        <dbReference type="EMBL" id="PTL35005.1"/>
    </source>
</evidence>
<dbReference type="Proteomes" id="UP000241436">
    <property type="component" value="Unassembled WGS sequence"/>
</dbReference>
<reference evidence="3" key="2">
    <citation type="journal article" date="2018" name="Environ. Microbiol.">
        <title>Bloom of a denitrifying methanotroph, 'Candidatus Methylomirabilis limnetica', in a deep stratified lake.</title>
        <authorList>
            <person name="Graf J.S."/>
            <person name="Mayr M.J."/>
            <person name="Marchant H.K."/>
            <person name="Tienken D."/>
            <person name="Hach P.F."/>
            <person name="Brand A."/>
            <person name="Schubert C.J."/>
            <person name="Kuypers M.M."/>
            <person name="Milucka J."/>
        </authorList>
    </citation>
    <scope>NUCLEOTIDE SEQUENCE [LARGE SCALE GENOMIC DNA]</scope>
    <source>
        <strain evidence="3">Zug</strain>
    </source>
</reference>
<reference evidence="2 3" key="1">
    <citation type="submission" date="2017-09" db="EMBL/GenBank/DDBJ databases">
        <title>Bloom of a denitrifying methanotroph, Candidatus Methylomirabilis limnetica, in a deep stratified lake.</title>
        <authorList>
            <person name="Graf J.S."/>
            <person name="Marchant H.K."/>
            <person name="Tienken D."/>
            <person name="Hach P.F."/>
            <person name="Brand A."/>
            <person name="Schubert C.J."/>
            <person name="Kuypers M.M."/>
            <person name="Milucka J."/>
        </authorList>
    </citation>
    <scope>NUCLEOTIDE SEQUENCE [LARGE SCALE GENOMIC DNA]</scope>
    <source>
        <strain evidence="2 3">Zug</strain>
    </source>
</reference>
<dbReference type="EMBL" id="NVQC01000036">
    <property type="protein sequence ID" value="PTL35005.1"/>
    <property type="molecule type" value="Genomic_DNA"/>
</dbReference>
<name>A0A2T4TV61_9BACT</name>
<keyword evidence="3" id="KW-1185">Reference proteome</keyword>